<dbReference type="RefSeq" id="WP_345972246.1">
    <property type="nucleotide sequence ID" value="NZ_CP147920.1"/>
</dbReference>
<dbReference type="Proteomes" id="UP001447842">
    <property type="component" value="Chromosome"/>
</dbReference>
<organism evidence="5 6">
    <name type="scientific">Sulfurimonas diazotrophicus</name>
    <dbReference type="NCBI Taxonomy" id="3131939"/>
    <lineage>
        <taxon>Bacteria</taxon>
        <taxon>Pseudomonadati</taxon>
        <taxon>Campylobacterota</taxon>
        <taxon>Epsilonproteobacteria</taxon>
        <taxon>Campylobacterales</taxon>
        <taxon>Sulfurimonadaceae</taxon>
        <taxon>Sulfurimonas</taxon>
    </lineage>
</organism>
<gene>
    <name evidence="5" type="ORF">WCY31_09850</name>
</gene>
<dbReference type="PANTHER" id="PTHR39181:SF1">
    <property type="entry name" value="TYROSINE-PROTEIN PHOSPHATASE YWQE"/>
    <property type="match status" value="1"/>
</dbReference>
<protein>
    <recommendedName>
        <fullName evidence="2">protein-tyrosine-phosphatase</fullName>
        <ecNumber evidence="2">3.1.3.48</ecNumber>
    </recommendedName>
</protein>
<evidence type="ECO:0000313" key="5">
    <source>
        <dbReference type="EMBL" id="XAU14545.1"/>
    </source>
</evidence>
<comment type="similarity">
    <text evidence="1">Belongs to the metallo-dependent hydrolases superfamily. CpsB/CapC family.</text>
</comment>
<dbReference type="PANTHER" id="PTHR39181">
    <property type="entry name" value="TYROSINE-PROTEIN PHOSPHATASE YWQE"/>
    <property type="match status" value="1"/>
</dbReference>
<keyword evidence="6" id="KW-1185">Reference proteome</keyword>
<dbReference type="Gene3D" id="3.20.20.140">
    <property type="entry name" value="Metal-dependent hydrolases"/>
    <property type="match status" value="1"/>
</dbReference>
<reference evidence="5 6" key="1">
    <citation type="submission" date="2024-03" db="EMBL/GenBank/DDBJ databases">
        <title>Sulfurimonas sp. HSL3-1.</title>
        <authorList>
            <person name="Wang S."/>
        </authorList>
    </citation>
    <scope>NUCLEOTIDE SEQUENCE [LARGE SCALE GENOMIC DNA]</scope>
    <source>
        <strain evidence="5 6">HSL3-1</strain>
    </source>
</reference>
<dbReference type="Pfam" id="PF19567">
    <property type="entry name" value="CpsB_CapC"/>
    <property type="match status" value="1"/>
</dbReference>
<accession>A0ABZ3H9Y9</accession>
<evidence type="ECO:0000313" key="6">
    <source>
        <dbReference type="Proteomes" id="UP001447842"/>
    </source>
</evidence>
<evidence type="ECO:0000256" key="2">
    <source>
        <dbReference type="ARBA" id="ARBA00013064"/>
    </source>
</evidence>
<dbReference type="SUPFAM" id="SSF89550">
    <property type="entry name" value="PHP domain-like"/>
    <property type="match status" value="1"/>
</dbReference>
<dbReference type="EC" id="3.1.3.48" evidence="2"/>
<dbReference type="PIRSF" id="PIRSF016557">
    <property type="entry name" value="Caps_synth_CpsB"/>
    <property type="match status" value="1"/>
</dbReference>
<proteinExistence type="inferred from homology"/>
<dbReference type="GO" id="GO:0004725">
    <property type="term" value="F:protein tyrosine phosphatase activity"/>
    <property type="evidence" value="ECO:0007669"/>
    <property type="project" value="UniProtKB-EC"/>
</dbReference>
<evidence type="ECO:0000256" key="3">
    <source>
        <dbReference type="ARBA" id="ARBA00022801"/>
    </source>
</evidence>
<keyword evidence="3 5" id="KW-0378">Hydrolase</keyword>
<dbReference type="InterPro" id="IPR016667">
    <property type="entry name" value="Caps_polysacc_synth_CpsB/CapC"/>
</dbReference>
<dbReference type="EMBL" id="CP147920">
    <property type="protein sequence ID" value="XAU14545.1"/>
    <property type="molecule type" value="Genomic_DNA"/>
</dbReference>
<sequence length="245" mass="28368">MYERLKRLIRPEKNSSEPLTTDLHSHLVPGIDDGAKDLETSLSLVRSLYDLGYRRLITTPHIMMHRFPNSRDTILHGLDTLRTAVDAEGIPVSIDAASEYYVDEHFRELIEKEELLTFGENEVLFELSYVIPPIDLETIVFELQGRGYQPVLAHPERYLYMHKDEEAYPRLKEKGVRFQVNINSLGGYYSKPVQKAARRLMDQGWISYLGSDTHHRRHIDALTKTLHTDVVAKVQRNNTLRNNTL</sequence>
<dbReference type="InterPro" id="IPR016195">
    <property type="entry name" value="Pol/histidinol_Pase-like"/>
</dbReference>
<evidence type="ECO:0000256" key="4">
    <source>
        <dbReference type="ARBA" id="ARBA00051722"/>
    </source>
</evidence>
<comment type="catalytic activity">
    <reaction evidence="4">
        <text>O-phospho-L-tyrosyl-[protein] + H2O = L-tyrosyl-[protein] + phosphate</text>
        <dbReference type="Rhea" id="RHEA:10684"/>
        <dbReference type="Rhea" id="RHEA-COMP:10136"/>
        <dbReference type="Rhea" id="RHEA-COMP:20101"/>
        <dbReference type="ChEBI" id="CHEBI:15377"/>
        <dbReference type="ChEBI" id="CHEBI:43474"/>
        <dbReference type="ChEBI" id="CHEBI:46858"/>
        <dbReference type="ChEBI" id="CHEBI:61978"/>
        <dbReference type="EC" id="3.1.3.48"/>
    </reaction>
</comment>
<name>A0ABZ3H9Y9_9BACT</name>
<evidence type="ECO:0000256" key="1">
    <source>
        <dbReference type="ARBA" id="ARBA00005750"/>
    </source>
</evidence>